<comment type="caution">
    <text evidence="1">The sequence shown here is derived from an EMBL/GenBank/DDBJ whole genome shotgun (WGS) entry which is preliminary data.</text>
</comment>
<organism evidence="1">
    <name type="scientific">Burkholderia cenocepacia</name>
    <dbReference type="NCBI Taxonomy" id="95486"/>
    <lineage>
        <taxon>Bacteria</taxon>
        <taxon>Pseudomonadati</taxon>
        <taxon>Pseudomonadota</taxon>
        <taxon>Betaproteobacteria</taxon>
        <taxon>Burkholderiales</taxon>
        <taxon>Burkholderiaceae</taxon>
        <taxon>Burkholderia</taxon>
        <taxon>Burkholderia cepacia complex</taxon>
    </lineage>
</organism>
<dbReference type="RefSeq" id="WP_020979812.1">
    <property type="nucleotide sequence ID" value="NZ_CADETX010000001.1"/>
</dbReference>
<accession>A0A6B2MDX4</accession>
<dbReference type="EMBL" id="JAAEAM010000012">
    <property type="protein sequence ID" value="NDV72912.1"/>
    <property type="molecule type" value="Genomic_DNA"/>
</dbReference>
<gene>
    <name evidence="1" type="ORF">GFJ35_12565</name>
</gene>
<evidence type="ECO:0000313" key="1">
    <source>
        <dbReference type="EMBL" id="NDV72912.1"/>
    </source>
</evidence>
<dbReference type="AlphaFoldDB" id="A0A6B2MDX4"/>
<sequence length="78" mass="8349">MPPIIVGISFRCSAHPLSALSSLGGAAALLSRRPASVGRSCHLPAQTYARRFVVFIPSNPARQPRSGDRACMRFKIGN</sequence>
<proteinExistence type="predicted"/>
<name>A0A6B2MDX4_9BURK</name>
<protein>
    <submittedName>
        <fullName evidence="1">Uncharacterized protein</fullName>
    </submittedName>
</protein>
<reference evidence="1" key="1">
    <citation type="submission" date="2019-11" db="EMBL/GenBank/DDBJ databases">
        <title>Burkholderia cenocepacia CF.</title>
        <authorList>
            <person name="Vianna E.F."/>
            <person name="Marques E.A."/>
            <person name="Albano R.M."/>
            <person name="Leao R.S."/>
        </authorList>
    </citation>
    <scope>NUCLEOTIDE SEQUENCE</scope>
    <source>
        <strain evidence="1">MS-2140</strain>
    </source>
</reference>